<gene>
    <name evidence="3" type="ORF">AB433_17795</name>
</gene>
<dbReference type="Proteomes" id="UP000035287">
    <property type="component" value="Plasmid p1"/>
</dbReference>
<evidence type="ECO:0000313" key="3">
    <source>
        <dbReference type="EMBL" id="AKM12001.1"/>
    </source>
</evidence>
<dbReference type="OrthoDB" id="7497953at2"/>
<evidence type="ECO:0000259" key="1">
    <source>
        <dbReference type="Pfam" id="PF06586"/>
    </source>
</evidence>
<accession>A0A0G3XMY0</accession>
<protein>
    <submittedName>
        <fullName evidence="3">Conjugal transfer protein TraK</fullName>
    </submittedName>
</protein>
<evidence type="ECO:0000313" key="4">
    <source>
        <dbReference type="Proteomes" id="UP000035287"/>
    </source>
</evidence>
<keyword evidence="3" id="KW-0614">Plasmid</keyword>
<dbReference type="KEGG" id="cna:AB433_17795"/>
<evidence type="ECO:0000259" key="2">
    <source>
        <dbReference type="Pfam" id="PF23536"/>
    </source>
</evidence>
<sequence length="274" mass="28874">MTIPLALSLPACAIGAGAMLAGRPCATLGRPIGAVLIALGALGLATPALADQNVMAADNGTVQCVASAKDLTRISLAGDQFASVSKITTGNPAEDFKIVNEPVRGDIYISVPDGFPRAALSFFGTTRKGFVYKFVCQVRGTEAEQVFIANAAITSERARDWEVQSPPEDAAVRLAQAMYRGEAIDGFDMRSTVLEPVLVGRLQVQQVGEYRGAEMKGLVLRVRNTGRQTRSLDENMLAARGALAFMAPVSELAAGQEAAVYLIQSNANTLTGAR</sequence>
<feature type="domain" description="TraK C-terminal" evidence="2">
    <location>
        <begin position="158"/>
        <end position="264"/>
    </location>
</feature>
<name>A0A0G3XMY0_9SPHN</name>
<proteinExistence type="predicted"/>
<dbReference type="PATRIC" id="fig|1348774.3.peg.3749"/>
<reference evidence="3 4" key="1">
    <citation type="submission" date="2015-06" db="EMBL/GenBank/DDBJ databases">
        <authorList>
            <person name="Zeng Y."/>
            <person name="Huang Y."/>
        </authorList>
    </citation>
    <scope>NUCLEOTIDE SEQUENCE [LARGE SCALE GENOMIC DNA]</scope>
    <source>
        <strain evidence="3 4">PQ-2</strain>
        <plasmid evidence="4">Plasmid p1</plasmid>
    </source>
</reference>
<dbReference type="AlphaFoldDB" id="A0A0G3XMY0"/>
<dbReference type="Pfam" id="PF06586">
    <property type="entry name" value="TraK_N"/>
    <property type="match status" value="1"/>
</dbReference>
<dbReference type="EMBL" id="CP011771">
    <property type="protein sequence ID" value="AKM12001.1"/>
    <property type="molecule type" value="Genomic_DNA"/>
</dbReference>
<dbReference type="Pfam" id="PF23536">
    <property type="entry name" value="TraK_C"/>
    <property type="match status" value="1"/>
</dbReference>
<geneLocation type="plasmid" evidence="3 4">
    <name>p1</name>
</geneLocation>
<dbReference type="InterPro" id="IPR010563">
    <property type="entry name" value="TraK_N"/>
</dbReference>
<organism evidence="3 4">
    <name type="scientific">Croceicoccus naphthovorans</name>
    <dbReference type="NCBI Taxonomy" id="1348774"/>
    <lineage>
        <taxon>Bacteria</taxon>
        <taxon>Pseudomonadati</taxon>
        <taxon>Pseudomonadota</taxon>
        <taxon>Alphaproteobacteria</taxon>
        <taxon>Sphingomonadales</taxon>
        <taxon>Erythrobacteraceae</taxon>
        <taxon>Croceicoccus</taxon>
    </lineage>
</organism>
<dbReference type="RefSeq" id="WP_047824452.1">
    <property type="nucleotide sequence ID" value="NZ_CP011771.1"/>
</dbReference>
<dbReference type="InterPro" id="IPR055397">
    <property type="entry name" value="TraK_C"/>
</dbReference>
<feature type="domain" description="TraK N-terminal" evidence="1">
    <location>
        <begin position="55"/>
        <end position="154"/>
    </location>
</feature>
<keyword evidence="4" id="KW-1185">Reference proteome</keyword>